<evidence type="ECO:0000313" key="3">
    <source>
        <dbReference type="Proteomes" id="UP000030185"/>
    </source>
</evidence>
<comment type="caution">
    <text evidence="2">The sequence shown here is derived from an EMBL/GenBank/DDBJ whole genome shotgun (WGS) entry which is preliminary data.</text>
</comment>
<evidence type="ECO:0000256" key="1">
    <source>
        <dbReference type="SAM" id="SignalP"/>
    </source>
</evidence>
<organism evidence="2 3">
    <name type="scientific">Sporocytophaga myxococcoides</name>
    <dbReference type="NCBI Taxonomy" id="153721"/>
    <lineage>
        <taxon>Bacteria</taxon>
        <taxon>Pseudomonadati</taxon>
        <taxon>Bacteroidota</taxon>
        <taxon>Cytophagia</taxon>
        <taxon>Cytophagales</taxon>
        <taxon>Cytophagaceae</taxon>
        <taxon>Sporocytophaga</taxon>
    </lineage>
</organism>
<dbReference type="Proteomes" id="UP000030185">
    <property type="component" value="Unassembled WGS sequence"/>
</dbReference>
<accession>A0A098LKM4</accession>
<evidence type="ECO:0008006" key="4">
    <source>
        <dbReference type="Google" id="ProtNLM"/>
    </source>
</evidence>
<dbReference type="AlphaFoldDB" id="A0A098LKM4"/>
<feature type="chain" id="PRO_5001937443" description="DUF4292 domain-containing protein" evidence="1">
    <location>
        <begin position="24"/>
        <end position="212"/>
    </location>
</feature>
<dbReference type="PROSITE" id="PS51257">
    <property type="entry name" value="PROKAR_LIPOPROTEIN"/>
    <property type="match status" value="1"/>
</dbReference>
<dbReference type="STRING" id="153721.MYP_4269"/>
<gene>
    <name evidence="2" type="ORF">MYP_4269</name>
</gene>
<sequence length="212" mass="24413">MRSFILSSILIVLLFSCKGSKTASTEEERRPLKSGELMSLFKSDSGAFVYKTAVDVYGHYLSGLLIIKNTEMDKYRLVFTTEVGVKLFDFELGPSHFFKVHYCIDQMNKKVVINLLRDDFRLLLMNPLIASEAVVSNDSTHVIYRLRGKKEENAYFYNLEDGQLSKIMTTYGKKSKVKVEILFTDYKDKVPSNILLDHKNIKLTIKMSLLKR</sequence>
<evidence type="ECO:0000313" key="2">
    <source>
        <dbReference type="EMBL" id="GAL87039.1"/>
    </source>
</evidence>
<keyword evidence="3" id="KW-1185">Reference proteome</keyword>
<proteinExistence type="predicted"/>
<keyword evidence="1" id="KW-0732">Signal</keyword>
<feature type="signal peptide" evidence="1">
    <location>
        <begin position="1"/>
        <end position="23"/>
    </location>
</feature>
<dbReference type="eggNOG" id="ENOG5030PQ1">
    <property type="taxonomic scope" value="Bacteria"/>
</dbReference>
<name>A0A098LKM4_9BACT</name>
<protein>
    <recommendedName>
        <fullName evidence="4">DUF4292 domain-containing protein</fullName>
    </recommendedName>
</protein>
<dbReference type="EMBL" id="BBLT01000010">
    <property type="protein sequence ID" value="GAL87039.1"/>
    <property type="molecule type" value="Genomic_DNA"/>
</dbReference>
<reference evidence="2 3" key="1">
    <citation type="submission" date="2014-09" db="EMBL/GenBank/DDBJ databases">
        <title>Sporocytophaga myxococcoides PG-01 genome sequencing.</title>
        <authorList>
            <person name="Liu L."/>
            <person name="Gao P.J."/>
            <person name="Chen G.J."/>
            <person name="Wang L.S."/>
        </authorList>
    </citation>
    <scope>NUCLEOTIDE SEQUENCE [LARGE SCALE GENOMIC DNA]</scope>
    <source>
        <strain evidence="2 3">PG-01</strain>
    </source>
</reference>